<accession>A0ABY5SGK3</accession>
<dbReference type="SUPFAM" id="SSF109854">
    <property type="entry name" value="DinB/YfiT-like putative metalloenzymes"/>
    <property type="match status" value="1"/>
</dbReference>
<dbReference type="NCBIfam" id="NF009807">
    <property type="entry name" value="PRK13291.1"/>
    <property type="match status" value="1"/>
</dbReference>
<organism evidence="2 3">
    <name type="scientific">Paenibacillus spongiae</name>
    <dbReference type="NCBI Taxonomy" id="2909671"/>
    <lineage>
        <taxon>Bacteria</taxon>
        <taxon>Bacillati</taxon>
        <taxon>Bacillota</taxon>
        <taxon>Bacilli</taxon>
        <taxon>Bacillales</taxon>
        <taxon>Paenibacillaceae</taxon>
        <taxon>Paenibacillus</taxon>
    </lineage>
</organism>
<sequence length="174" mass="20498">MEQYRYPIGRFEPFPAPTPEDRNRLMEDIADAASRLRAAVQHLTMEQLQTPYRSGGWTIQQVIHHMADNDMNAYIRFKRALTEESPTATSYREDIWAEMRDYREPVELSITLLDVLHSRLVALLRSLAPEDFRKTFTSPTHGIMSLDLAMQRYAWHGRHHTAQIVSLKERMRWE</sequence>
<evidence type="ECO:0000259" key="1">
    <source>
        <dbReference type="Pfam" id="PF12867"/>
    </source>
</evidence>
<dbReference type="Pfam" id="PF12867">
    <property type="entry name" value="DinB_2"/>
    <property type="match status" value="1"/>
</dbReference>
<evidence type="ECO:0000313" key="3">
    <source>
        <dbReference type="Proteomes" id="UP001057877"/>
    </source>
</evidence>
<gene>
    <name evidence="2" type="ORF">L1F29_15085</name>
</gene>
<keyword evidence="2" id="KW-0378">Hydrolase</keyword>
<proteinExistence type="predicted"/>
<dbReference type="Gene3D" id="1.20.120.450">
    <property type="entry name" value="dinb family like domain"/>
    <property type="match status" value="1"/>
</dbReference>
<dbReference type="InterPro" id="IPR024775">
    <property type="entry name" value="DinB-like"/>
</dbReference>
<keyword evidence="3" id="KW-1185">Reference proteome</keyword>
<dbReference type="RefSeq" id="WP_258389129.1">
    <property type="nucleotide sequence ID" value="NZ_CP091430.1"/>
</dbReference>
<name>A0ABY5SGK3_9BACL</name>
<reference evidence="2" key="1">
    <citation type="submission" date="2022-01" db="EMBL/GenBank/DDBJ databases">
        <title>Paenibacillus spongiae sp. nov., isolated from marine sponge.</title>
        <authorList>
            <person name="Li Z."/>
            <person name="Zhang M."/>
        </authorList>
    </citation>
    <scope>NUCLEOTIDE SEQUENCE</scope>
    <source>
        <strain evidence="2">PHS-Z3</strain>
    </source>
</reference>
<dbReference type="Proteomes" id="UP001057877">
    <property type="component" value="Chromosome"/>
</dbReference>
<evidence type="ECO:0000313" key="2">
    <source>
        <dbReference type="EMBL" id="UVI33076.1"/>
    </source>
</evidence>
<protein>
    <submittedName>
        <fullName evidence="2">Metal-dependent hydrolase</fullName>
    </submittedName>
</protein>
<dbReference type="GO" id="GO:0016787">
    <property type="term" value="F:hydrolase activity"/>
    <property type="evidence" value="ECO:0007669"/>
    <property type="project" value="UniProtKB-KW"/>
</dbReference>
<dbReference type="EMBL" id="CP091430">
    <property type="protein sequence ID" value="UVI33076.1"/>
    <property type="molecule type" value="Genomic_DNA"/>
</dbReference>
<dbReference type="InterPro" id="IPR034660">
    <property type="entry name" value="DinB/YfiT-like"/>
</dbReference>
<feature type="domain" description="DinB-like" evidence="1">
    <location>
        <begin position="32"/>
        <end position="164"/>
    </location>
</feature>